<feature type="domain" description="EF-hand" evidence="3">
    <location>
        <begin position="1"/>
        <end position="31"/>
    </location>
</feature>
<keyword evidence="1" id="KW-0106">Calcium</keyword>
<organism evidence="4 5">
    <name type="scientific">Cocos nucifera</name>
    <name type="common">Coconut palm</name>
    <dbReference type="NCBI Taxonomy" id="13894"/>
    <lineage>
        <taxon>Eukaryota</taxon>
        <taxon>Viridiplantae</taxon>
        <taxon>Streptophyta</taxon>
        <taxon>Embryophyta</taxon>
        <taxon>Tracheophyta</taxon>
        <taxon>Spermatophyta</taxon>
        <taxon>Magnoliopsida</taxon>
        <taxon>Liliopsida</taxon>
        <taxon>Arecaceae</taxon>
        <taxon>Arecoideae</taxon>
        <taxon>Cocoseae</taxon>
        <taxon>Attaleinae</taxon>
        <taxon>Cocos</taxon>
    </lineage>
</organism>
<evidence type="ECO:0000256" key="1">
    <source>
        <dbReference type="ARBA" id="ARBA00022837"/>
    </source>
</evidence>
<gene>
    <name evidence="4" type="ORF">COCNU_08G002560</name>
</gene>
<dbReference type="OrthoDB" id="26525at2759"/>
<proteinExistence type="predicted"/>
<evidence type="ECO:0000256" key="2">
    <source>
        <dbReference type="SAM" id="MobiDB-lite"/>
    </source>
</evidence>
<comment type="caution">
    <text evidence="4">The sequence shown here is derived from an EMBL/GenBank/DDBJ whole genome shotgun (WGS) entry which is preliminary data.</text>
</comment>
<dbReference type="Gene3D" id="1.10.238.10">
    <property type="entry name" value="EF-hand"/>
    <property type="match status" value="1"/>
</dbReference>
<dbReference type="InterPro" id="IPR011992">
    <property type="entry name" value="EF-hand-dom_pair"/>
</dbReference>
<dbReference type="SUPFAM" id="SSF47473">
    <property type="entry name" value="EF-hand"/>
    <property type="match status" value="1"/>
</dbReference>
<keyword evidence="5" id="KW-1185">Reference proteome</keyword>
<accession>A0A8K0IHT3</accession>
<reference evidence="4" key="2">
    <citation type="submission" date="2019-07" db="EMBL/GenBank/DDBJ databases">
        <authorList>
            <person name="Yang Y."/>
            <person name="Bocs S."/>
            <person name="Baudouin L."/>
        </authorList>
    </citation>
    <scope>NUCLEOTIDE SEQUENCE</scope>
    <source>
        <tissue evidence="4">Spear leaf of Hainan Tall coconut</tissue>
    </source>
</reference>
<evidence type="ECO:0000313" key="4">
    <source>
        <dbReference type="EMBL" id="KAG1358810.1"/>
    </source>
</evidence>
<dbReference type="Pfam" id="PF00036">
    <property type="entry name" value="EF-hand_1"/>
    <property type="match status" value="1"/>
</dbReference>
<dbReference type="PROSITE" id="PS50222">
    <property type="entry name" value="EF_HAND_2"/>
    <property type="match status" value="1"/>
</dbReference>
<dbReference type="EMBL" id="CM017879">
    <property type="protein sequence ID" value="KAG1358810.1"/>
    <property type="molecule type" value="Genomic_DNA"/>
</dbReference>
<reference evidence="4" key="1">
    <citation type="journal article" date="2017" name="Gigascience">
        <title>The genome draft of coconut (Cocos nucifera).</title>
        <authorList>
            <person name="Xiao Y."/>
            <person name="Xu P."/>
            <person name="Fan H."/>
            <person name="Baudouin L."/>
            <person name="Xia W."/>
            <person name="Bocs S."/>
            <person name="Xu J."/>
            <person name="Li Q."/>
            <person name="Guo A."/>
            <person name="Zhou L."/>
            <person name="Li J."/>
            <person name="Wu Y."/>
            <person name="Ma Z."/>
            <person name="Armero A."/>
            <person name="Issali A.E."/>
            <person name="Liu N."/>
            <person name="Peng M."/>
            <person name="Yang Y."/>
        </authorList>
    </citation>
    <scope>NUCLEOTIDE SEQUENCE</scope>
    <source>
        <tissue evidence="4">Spear leaf of Hainan Tall coconut</tissue>
    </source>
</reference>
<sequence>MREAFRVFDKDGDGFISAAELCLGLSVDRDEIGCTVAAYISLDRAGLAFDDFEVLHHSLGDALFGAAAPGDEGPTAPLERLPEEHRSRR</sequence>
<dbReference type="PROSITE" id="PS00018">
    <property type="entry name" value="EF_HAND_1"/>
    <property type="match status" value="1"/>
</dbReference>
<protein>
    <submittedName>
        <fullName evidence="4">Putative Calcium-binding protein CML42</fullName>
    </submittedName>
</protein>
<dbReference type="AlphaFoldDB" id="A0A8K0IHT3"/>
<evidence type="ECO:0000313" key="5">
    <source>
        <dbReference type="Proteomes" id="UP000797356"/>
    </source>
</evidence>
<dbReference type="GO" id="GO:0005509">
    <property type="term" value="F:calcium ion binding"/>
    <property type="evidence" value="ECO:0007669"/>
    <property type="project" value="InterPro"/>
</dbReference>
<name>A0A8K0IHT3_COCNU</name>
<dbReference type="InterPro" id="IPR002048">
    <property type="entry name" value="EF_hand_dom"/>
</dbReference>
<dbReference type="InterPro" id="IPR018247">
    <property type="entry name" value="EF_Hand_1_Ca_BS"/>
</dbReference>
<dbReference type="Proteomes" id="UP000797356">
    <property type="component" value="Chromosome 8"/>
</dbReference>
<evidence type="ECO:0000259" key="3">
    <source>
        <dbReference type="PROSITE" id="PS50222"/>
    </source>
</evidence>
<feature type="compositionally biased region" description="Basic and acidic residues" evidence="2">
    <location>
        <begin position="80"/>
        <end position="89"/>
    </location>
</feature>
<feature type="region of interest" description="Disordered" evidence="2">
    <location>
        <begin position="66"/>
        <end position="89"/>
    </location>
</feature>